<evidence type="ECO:0000313" key="2">
    <source>
        <dbReference type="Proteomes" id="UP001144978"/>
    </source>
</evidence>
<proteinExistence type="predicted"/>
<accession>A0ACC1MLW5</accession>
<organism evidence="1 2">
    <name type="scientific">Trametes sanguinea</name>
    <dbReference type="NCBI Taxonomy" id="158606"/>
    <lineage>
        <taxon>Eukaryota</taxon>
        <taxon>Fungi</taxon>
        <taxon>Dikarya</taxon>
        <taxon>Basidiomycota</taxon>
        <taxon>Agaricomycotina</taxon>
        <taxon>Agaricomycetes</taxon>
        <taxon>Polyporales</taxon>
        <taxon>Polyporaceae</taxon>
        <taxon>Trametes</taxon>
    </lineage>
</organism>
<name>A0ACC1MLW5_9APHY</name>
<gene>
    <name evidence="1" type="ORF">NUW54_g13347</name>
</gene>
<reference evidence="1" key="1">
    <citation type="submission" date="2022-08" db="EMBL/GenBank/DDBJ databases">
        <title>Genome Sequence of Pycnoporus sanguineus.</title>
        <authorList>
            <person name="Buettner E."/>
        </authorList>
    </citation>
    <scope>NUCLEOTIDE SEQUENCE</scope>
    <source>
        <strain evidence="1">CG-C14</strain>
    </source>
</reference>
<keyword evidence="2" id="KW-1185">Reference proteome</keyword>
<sequence>MPKYHRAANDRPATVFGRENGVAVAIRMEPACSAANGGVGAEEPLPFISEARFRLAGLSGSPARSMTRSRAAGCLASSPTYAARHASPFDTASMQVLNRSVLYRGVAMPITAQNCVYSGEMTLGEVTLDFEAMSKCAWGGFGACLCLTDVLGARNITATQMPCILLYNEAAGRDVNNNPAGSQLRHDLSQVAEDRLEEYCGLVQDRGTFPAEASTEAAVTGHALLDGTRGRSNPR</sequence>
<dbReference type="Proteomes" id="UP001144978">
    <property type="component" value="Unassembled WGS sequence"/>
</dbReference>
<evidence type="ECO:0000313" key="1">
    <source>
        <dbReference type="EMBL" id="KAJ2967987.1"/>
    </source>
</evidence>
<dbReference type="EMBL" id="JANSHE010006157">
    <property type="protein sequence ID" value="KAJ2967987.1"/>
    <property type="molecule type" value="Genomic_DNA"/>
</dbReference>
<comment type="caution">
    <text evidence="1">The sequence shown here is derived from an EMBL/GenBank/DDBJ whole genome shotgun (WGS) entry which is preliminary data.</text>
</comment>
<protein>
    <submittedName>
        <fullName evidence="1">Uncharacterized protein</fullName>
    </submittedName>
</protein>